<dbReference type="OrthoDB" id="1572276at2759"/>
<reference evidence="2 3" key="1">
    <citation type="submission" date="2020-02" db="EMBL/GenBank/DDBJ databases">
        <authorList>
            <person name="Ma Q."/>
            <person name="Huang Y."/>
            <person name="Song X."/>
            <person name="Pei D."/>
        </authorList>
    </citation>
    <scope>NUCLEOTIDE SEQUENCE [LARGE SCALE GENOMIC DNA]</scope>
    <source>
        <strain evidence="2">Sxm20200214</strain>
        <tissue evidence="2">Leaf</tissue>
    </source>
</reference>
<dbReference type="Proteomes" id="UP000886595">
    <property type="component" value="Unassembled WGS sequence"/>
</dbReference>
<accession>A0A8X7V682</accession>
<dbReference type="AlphaFoldDB" id="A0A8X7V682"/>
<dbReference type="Pfam" id="PF10536">
    <property type="entry name" value="PMD"/>
    <property type="match status" value="1"/>
</dbReference>
<sequence>MTLIIKVHCHASVEVGSSVDMGEIQEHKTTSWRNTKGEPRIAQWSLLKQRCDCDERLSFDDFDWRPYTKPLHNWNPLRLYVEEAMWVTVDNNLDDEFVAFARCVRSSQLVGIGFVEGYHPNRVAM</sequence>
<evidence type="ECO:0000313" key="3">
    <source>
        <dbReference type="Proteomes" id="UP000886595"/>
    </source>
</evidence>
<gene>
    <name evidence="2" type="ORF">Bca52824_033601</name>
</gene>
<feature type="domain" description="Aminotransferase-like plant mobile" evidence="1">
    <location>
        <begin position="32"/>
        <end position="125"/>
    </location>
</feature>
<name>A0A8X7V682_BRACI</name>
<keyword evidence="3" id="KW-1185">Reference proteome</keyword>
<proteinExistence type="predicted"/>
<dbReference type="EMBL" id="JAAMPC010000007">
    <property type="protein sequence ID" value="KAG2304950.1"/>
    <property type="molecule type" value="Genomic_DNA"/>
</dbReference>
<protein>
    <recommendedName>
        <fullName evidence="1">Aminotransferase-like plant mobile domain-containing protein</fullName>
    </recommendedName>
</protein>
<dbReference type="InterPro" id="IPR019557">
    <property type="entry name" value="AminoTfrase-like_pln_mobile"/>
</dbReference>
<comment type="caution">
    <text evidence="2">The sequence shown here is derived from an EMBL/GenBank/DDBJ whole genome shotgun (WGS) entry which is preliminary data.</text>
</comment>
<evidence type="ECO:0000313" key="2">
    <source>
        <dbReference type="EMBL" id="KAG2304950.1"/>
    </source>
</evidence>
<organism evidence="2 3">
    <name type="scientific">Brassica carinata</name>
    <name type="common">Ethiopian mustard</name>
    <name type="synonym">Abyssinian cabbage</name>
    <dbReference type="NCBI Taxonomy" id="52824"/>
    <lineage>
        <taxon>Eukaryota</taxon>
        <taxon>Viridiplantae</taxon>
        <taxon>Streptophyta</taxon>
        <taxon>Embryophyta</taxon>
        <taxon>Tracheophyta</taxon>
        <taxon>Spermatophyta</taxon>
        <taxon>Magnoliopsida</taxon>
        <taxon>eudicotyledons</taxon>
        <taxon>Gunneridae</taxon>
        <taxon>Pentapetalae</taxon>
        <taxon>rosids</taxon>
        <taxon>malvids</taxon>
        <taxon>Brassicales</taxon>
        <taxon>Brassicaceae</taxon>
        <taxon>Brassiceae</taxon>
        <taxon>Brassica</taxon>
    </lineage>
</organism>
<evidence type="ECO:0000259" key="1">
    <source>
        <dbReference type="Pfam" id="PF10536"/>
    </source>
</evidence>